<sequence length="232" mass="26331">MKEEEIQIHVGDTINGCYKLILKIAEGENITVFSALDTSMKQVAIILEKDNRKQTSICVESAVLKILDNSNHIPKFYQFGSYNNYKYLAYELLGPNMIDLVNFKKPYKFKLHSILKFGIQAIEAIQIVHNKGFIHQDIKPSNFLIGNTPDKTGSFYLINFKMCKRITTRDGVVVKPTNESTFQGSLMYASLNAHKFVDLGRNDDLMRSDRTIKASLPWSQASQMASKTVPLI</sequence>
<evidence type="ECO:0000313" key="4">
    <source>
        <dbReference type="Proteomes" id="UP000324800"/>
    </source>
</evidence>
<evidence type="ECO:0000259" key="2">
    <source>
        <dbReference type="PROSITE" id="PS50011"/>
    </source>
</evidence>
<dbReference type="EMBL" id="SNRW01000241">
    <property type="protein sequence ID" value="KAA6402403.1"/>
    <property type="molecule type" value="Genomic_DNA"/>
</dbReference>
<dbReference type="Proteomes" id="UP000324800">
    <property type="component" value="Unassembled WGS sequence"/>
</dbReference>
<dbReference type="PANTHER" id="PTHR11909">
    <property type="entry name" value="CASEIN KINASE-RELATED"/>
    <property type="match status" value="1"/>
</dbReference>
<dbReference type="InterPro" id="IPR008271">
    <property type="entry name" value="Ser/Thr_kinase_AS"/>
</dbReference>
<organism evidence="3 4">
    <name type="scientific">Streblomastix strix</name>
    <dbReference type="NCBI Taxonomy" id="222440"/>
    <lineage>
        <taxon>Eukaryota</taxon>
        <taxon>Metamonada</taxon>
        <taxon>Preaxostyla</taxon>
        <taxon>Oxymonadida</taxon>
        <taxon>Streblomastigidae</taxon>
        <taxon>Streblomastix</taxon>
    </lineage>
</organism>
<dbReference type="SMART" id="SM00220">
    <property type="entry name" value="S_TKc"/>
    <property type="match status" value="1"/>
</dbReference>
<evidence type="ECO:0000256" key="1">
    <source>
        <dbReference type="ARBA" id="ARBA00012513"/>
    </source>
</evidence>
<dbReference type="AlphaFoldDB" id="A0A5J4X5W9"/>
<reference evidence="3 4" key="1">
    <citation type="submission" date="2019-03" db="EMBL/GenBank/DDBJ databases">
        <title>Single cell metagenomics reveals metabolic interactions within the superorganism composed of flagellate Streblomastix strix and complex community of Bacteroidetes bacteria on its surface.</title>
        <authorList>
            <person name="Treitli S.C."/>
            <person name="Kolisko M."/>
            <person name="Husnik F."/>
            <person name="Keeling P."/>
            <person name="Hampl V."/>
        </authorList>
    </citation>
    <scope>NUCLEOTIDE SEQUENCE [LARGE SCALE GENOMIC DNA]</scope>
    <source>
        <strain evidence="3">ST1C</strain>
    </source>
</reference>
<comment type="caution">
    <text evidence="3">The sequence shown here is derived from an EMBL/GenBank/DDBJ whole genome shotgun (WGS) entry which is preliminary data.</text>
</comment>
<dbReference type="InterPro" id="IPR000719">
    <property type="entry name" value="Prot_kinase_dom"/>
</dbReference>
<proteinExistence type="predicted"/>
<dbReference type="SUPFAM" id="SSF56112">
    <property type="entry name" value="Protein kinase-like (PK-like)"/>
    <property type="match status" value="1"/>
</dbReference>
<evidence type="ECO:0000313" key="3">
    <source>
        <dbReference type="EMBL" id="KAA6402403.1"/>
    </source>
</evidence>
<dbReference type="EC" id="2.7.11.1" evidence="1"/>
<feature type="domain" description="Protein kinase" evidence="2">
    <location>
        <begin position="18"/>
        <end position="232"/>
    </location>
</feature>
<dbReference type="OrthoDB" id="5979581at2759"/>
<dbReference type="Pfam" id="PF00069">
    <property type="entry name" value="Pkinase"/>
    <property type="match status" value="1"/>
</dbReference>
<gene>
    <name evidence="3" type="ORF">EZS28_002071</name>
</gene>
<dbReference type="GO" id="GO:0004674">
    <property type="term" value="F:protein serine/threonine kinase activity"/>
    <property type="evidence" value="ECO:0007669"/>
    <property type="project" value="UniProtKB-EC"/>
</dbReference>
<protein>
    <recommendedName>
        <fullName evidence="1">non-specific serine/threonine protein kinase</fullName>
        <ecNumber evidence="1">2.7.11.1</ecNumber>
    </recommendedName>
</protein>
<name>A0A5J4X5W9_9EUKA</name>
<dbReference type="PROSITE" id="PS50011">
    <property type="entry name" value="PROTEIN_KINASE_DOM"/>
    <property type="match status" value="1"/>
</dbReference>
<dbReference type="InterPro" id="IPR050235">
    <property type="entry name" value="CK1_Ser-Thr_kinase"/>
</dbReference>
<dbReference type="GO" id="GO:0005524">
    <property type="term" value="F:ATP binding"/>
    <property type="evidence" value="ECO:0007669"/>
    <property type="project" value="InterPro"/>
</dbReference>
<dbReference type="InterPro" id="IPR011009">
    <property type="entry name" value="Kinase-like_dom_sf"/>
</dbReference>
<dbReference type="Gene3D" id="1.10.510.10">
    <property type="entry name" value="Transferase(Phosphotransferase) domain 1"/>
    <property type="match status" value="1"/>
</dbReference>
<dbReference type="PROSITE" id="PS00108">
    <property type="entry name" value="PROTEIN_KINASE_ST"/>
    <property type="match status" value="1"/>
</dbReference>
<accession>A0A5J4X5W9</accession>